<dbReference type="OrthoDB" id="9767863at2"/>
<reference evidence="3 4" key="1">
    <citation type="submission" date="2019-02" db="EMBL/GenBank/DDBJ databases">
        <title>Investigation of anaerobic lignin degradation for improved lignocellulosic biofuels.</title>
        <authorList>
            <person name="Deangelis K."/>
        </authorList>
    </citation>
    <scope>NUCLEOTIDE SEQUENCE [LARGE SCALE GENOMIC DNA]</scope>
    <source>
        <strain evidence="3 4">159R</strain>
    </source>
</reference>
<feature type="transmembrane region" description="Helical" evidence="1">
    <location>
        <begin position="290"/>
        <end position="307"/>
    </location>
</feature>
<accession>A0A4V2Q2Q5</accession>
<dbReference type="GO" id="GO:0016020">
    <property type="term" value="C:membrane"/>
    <property type="evidence" value="ECO:0007669"/>
    <property type="project" value="TreeGrafter"/>
</dbReference>
<feature type="transmembrane region" description="Helical" evidence="1">
    <location>
        <begin position="85"/>
        <end position="104"/>
    </location>
</feature>
<keyword evidence="4" id="KW-1185">Reference proteome</keyword>
<feature type="transmembrane region" description="Helical" evidence="1">
    <location>
        <begin position="162"/>
        <end position="181"/>
    </location>
</feature>
<feature type="domain" description="Acyltransferase 3" evidence="2">
    <location>
        <begin position="8"/>
        <end position="341"/>
    </location>
</feature>
<feature type="transmembrane region" description="Helical" evidence="1">
    <location>
        <begin position="224"/>
        <end position="244"/>
    </location>
</feature>
<keyword evidence="1" id="KW-0472">Membrane</keyword>
<dbReference type="GO" id="GO:0016747">
    <property type="term" value="F:acyltransferase activity, transferring groups other than amino-acyl groups"/>
    <property type="evidence" value="ECO:0007669"/>
    <property type="project" value="InterPro"/>
</dbReference>
<gene>
    <name evidence="3" type="ORF">EZJ58_1831</name>
</gene>
<dbReference type="GO" id="GO:0000271">
    <property type="term" value="P:polysaccharide biosynthetic process"/>
    <property type="evidence" value="ECO:0007669"/>
    <property type="project" value="TreeGrafter"/>
</dbReference>
<feature type="transmembrane region" description="Helical" evidence="1">
    <location>
        <begin position="40"/>
        <end position="64"/>
    </location>
</feature>
<evidence type="ECO:0000313" key="3">
    <source>
        <dbReference type="EMBL" id="TCL03748.1"/>
    </source>
</evidence>
<dbReference type="InterPro" id="IPR050879">
    <property type="entry name" value="Acyltransferase_3"/>
</dbReference>
<dbReference type="PANTHER" id="PTHR23028:SF131">
    <property type="entry name" value="BLR2367 PROTEIN"/>
    <property type="match status" value="1"/>
</dbReference>
<dbReference type="Proteomes" id="UP000294555">
    <property type="component" value="Unassembled WGS sequence"/>
</dbReference>
<keyword evidence="1" id="KW-0812">Transmembrane</keyword>
<dbReference type="AlphaFoldDB" id="A0A4V2Q2Q5"/>
<evidence type="ECO:0000256" key="1">
    <source>
        <dbReference type="SAM" id="Phobius"/>
    </source>
</evidence>
<sequence>MERDRLDSIQMFRCFAALAVFFFHLDDVLPFGPQSFLGHFIYHGNSGVDMFFVISGFIAFYTVNRDENKHSYYTHPGMIYLLKRIAKIIPLYYTFTLLCAGHSLESFYQTLKSFLFIPLGLGQGGPLYGEARVSQGWTLNYEMYFYLVVAASFIFGKLKWYFVYSFIILMILFPIILHGIPNNYGFNGFLFSIAYLSMISNPIVLEFLLGITVGIIYSKSNDKINLIWMIFIISSFSFFILNLYEKFNNYSRFTVSGIPSALLIISFLKLEKSRQINIHNILVKLGNMSFSIYIAHLGIIVLIRKIISRTINQGHHGFSLWLGLGIFALSSILTYYVSSLTYNYLELKLSIKFRKWLLSRKIFNDHQIEVNQGVQ</sequence>
<protein>
    <submittedName>
        <fullName evidence="3">Peptidoglycan/LPS O-acetylase OafA/YrhL</fullName>
    </submittedName>
</protein>
<dbReference type="InterPro" id="IPR002656">
    <property type="entry name" value="Acyl_transf_3_dom"/>
</dbReference>
<dbReference type="RefSeq" id="WP_132922588.1">
    <property type="nucleotide sequence ID" value="NZ_SJOI01000001.1"/>
</dbReference>
<comment type="caution">
    <text evidence="3">The sequence shown here is derived from an EMBL/GenBank/DDBJ whole genome shotgun (WGS) entry which is preliminary data.</text>
</comment>
<name>A0A4V2Q2Q5_9GAMM</name>
<evidence type="ECO:0000313" key="4">
    <source>
        <dbReference type="Proteomes" id="UP000294555"/>
    </source>
</evidence>
<keyword evidence="1" id="KW-1133">Transmembrane helix</keyword>
<dbReference type="PANTHER" id="PTHR23028">
    <property type="entry name" value="ACETYLTRANSFERASE"/>
    <property type="match status" value="1"/>
</dbReference>
<feature type="transmembrane region" description="Helical" evidence="1">
    <location>
        <begin position="250"/>
        <end position="270"/>
    </location>
</feature>
<organism evidence="3 4">
    <name type="scientific">Sodalis ligni</name>
    <dbReference type="NCBI Taxonomy" id="2697027"/>
    <lineage>
        <taxon>Bacteria</taxon>
        <taxon>Pseudomonadati</taxon>
        <taxon>Pseudomonadota</taxon>
        <taxon>Gammaproteobacteria</taxon>
        <taxon>Enterobacterales</taxon>
        <taxon>Bruguierivoracaceae</taxon>
        <taxon>Sodalis</taxon>
    </lineage>
</organism>
<feature type="transmembrane region" description="Helical" evidence="1">
    <location>
        <begin position="193"/>
        <end position="217"/>
    </location>
</feature>
<feature type="transmembrane region" description="Helical" evidence="1">
    <location>
        <begin position="137"/>
        <end position="155"/>
    </location>
</feature>
<feature type="transmembrane region" description="Helical" evidence="1">
    <location>
        <begin position="319"/>
        <end position="345"/>
    </location>
</feature>
<proteinExistence type="predicted"/>
<dbReference type="EMBL" id="SJOI01000001">
    <property type="protein sequence ID" value="TCL03748.1"/>
    <property type="molecule type" value="Genomic_DNA"/>
</dbReference>
<dbReference type="Pfam" id="PF01757">
    <property type="entry name" value="Acyl_transf_3"/>
    <property type="match status" value="1"/>
</dbReference>
<evidence type="ECO:0000259" key="2">
    <source>
        <dbReference type="Pfam" id="PF01757"/>
    </source>
</evidence>